<evidence type="ECO:0000313" key="2">
    <source>
        <dbReference type="EMBL" id="CAL1147539.1"/>
    </source>
</evidence>
<dbReference type="Proteomes" id="UP001152797">
    <property type="component" value="Unassembled WGS sequence"/>
</dbReference>
<evidence type="ECO:0000313" key="4">
    <source>
        <dbReference type="Proteomes" id="UP001152797"/>
    </source>
</evidence>
<evidence type="ECO:0000313" key="1">
    <source>
        <dbReference type="EMBL" id="CAI3994164.1"/>
    </source>
</evidence>
<dbReference type="EMBL" id="CAMXCT030001914">
    <property type="protein sequence ID" value="CAL4781476.1"/>
    <property type="molecule type" value="Genomic_DNA"/>
</dbReference>
<comment type="caution">
    <text evidence="1">The sequence shown here is derived from an EMBL/GenBank/DDBJ whole genome shotgun (WGS) entry which is preliminary data.</text>
</comment>
<keyword evidence="4" id="KW-1185">Reference proteome</keyword>
<reference evidence="2" key="2">
    <citation type="submission" date="2024-04" db="EMBL/GenBank/DDBJ databases">
        <authorList>
            <person name="Chen Y."/>
            <person name="Shah S."/>
            <person name="Dougan E. K."/>
            <person name="Thang M."/>
            <person name="Chan C."/>
        </authorList>
    </citation>
    <scope>NUCLEOTIDE SEQUENCE [LARGE SCALE GENOMIC DNA]</scope>
</reference>
<accession>A0A9P1CM35</accession>
<reference evidence="1" key="1">
    <citation type="submission" date="2022-10" db="EMBL/GenBank/DDBJ databases">
        <authorList>
            <person name="Chen Y."/>
            <person name="Dougan E. K."/>
            <person name="Chan C."/>
            <person name="Rhodes N."/>
            <person name="Thang M."/>
        </authorList>
    </citation>
    <scope>NUCLEOTIDE SEQUENCE</scope>
</reference>
<sequence>MTRRLGSTCGKNNSRDFWRALKGGPAIETIRIPVQYEDLTDGLMKHRIEERPILDPHSVIHFLFETAQLKIPPAHVQQYWRHHAECGEEWAQDPSTHQMIPLGIFGDSARVSTQFGSVNIVGIFMSIVLFRPHSVRWSRFLLFSIGEHELWKHHTLNTVYRRLTFSFNCLFEGVHPRFDQYGHQLPPHLEKNAGKPITSDRQCFCVTEVRGDWSWHKKVWRFEKTSWTGVRVCHWCPAKSKGAWPELYWNLTEQSCWHNGNFTLGEFIEQRLPSMGICPLLELKNFKPSCIRWCLMHVVHLGLLFRVNGSAVNLLLRAGVFGDPESESRSLLLARAYQQFKRFCRDKRIPCSQSPFKENTVYKKDGDISFTLKAYNGRCVLAWLSDAVYEASLNPMQAAIDERFHLITCALRHLARFLGLVEAHGRYLNLGCNNAGHGKPKRATNIQNPKVPQSNSQ</sequence>
<name>A0A9P1CM35_9DINO</name>
<gene>
    <name evidence="1" type="ORF">C1SCF055_LOCUS20834</name>
</gene>
<dbReference type="EMBL" id="CAMXCT010001914">
    <property type="protein sequence ID" value="CAI3994164.1"/>
    <property type="molecule type" value="Genomic_DNA"/>
</dbReference>
<dbReference type="AlphaFoldDB" id="A0A9P1CM35"/>
<dbReference type="EMBL" id="CAMXCT020001914">
    <property type="protein sequence ID" value="CAL1147539.1"/>
    <property type="molecule type" value="Genomic_DNA"/>
</dbReference>
<evidence type="ECO:0000313" key="3">
    <source>
        <dbReference type="EMBL" id="CAL4781476.1"/>
    </source>
</evidence>
<proteinExistence type="predicted"/>
<protein>
    <submittedName>
        <fullName evidence="3">Neurofilament heavy polypeptide</fullName>
    </submittedName>
</protein>
<organism evidence="1">
    <name type="scientific">Cladocopium goreaui</name>
    <dbReference type="NCBI Taxonomy" id="2562237"/>
    <lineage>
        <taxon>Eukaryota</taxon>
        <taxon>Sar</taxon>
        <taxon>Alveolata</taxon>
        <taxon>Dinophyceae</taxon>
        <taxon>Suessiales</taxon>
        <taxon>Symbiodiniaceae</taxon>
        <taxon>Cladocopium</taxon>
    </lineage>
</organism>